<comment type="similarity">
    <text evidence="4">Belongs to the cyclin family.</text>
</comment>
<feature type="domain" description="Cyclin C-terminal" evidence="6">
    <location>
        <begin position="232"/>
        <end position="348"/>
    </location>
</feature>
<dbReference type="Pfam" id="PF00134">
    <property type="entry name" value="Cyclin_N"/>
    <property type="match status" value="1"/>
</dbReference>
<evidence type="ECO:0000256" key="2">
    <source>
        <dbReference type="ARBA" id="ARBA00023127"/>
    </source>
</evidence>
<accession>A0ABP0JBB1</accession>
<dbReference type="EMBL" id="CAXAMN010004914">
    <property type="protein sequence ID" value="CAK9011585.1"/>
    <property type="molecule type" value="Genomic_DNA"/>
</dbReference>
<dbReference type="InterPro" id="IPR039361">
    <property type="entry name" value="Cyclin"/>
</dbReference>
<dbReference type="InterPro" id="IPR013763">
    <property type="entry name" value="Cyclin-like_dom"/>
</dbReference>
<dbReference type="Pfam" id="PF02984">
    <property type="entry name" value="Cyclin_C"/>
    <property type="match status" value="1"/>
</dbReference>
<keyword evidence="2 4" id="KW-0195">Cyclin</keyword>
<comment type="caution">
    <text evidence="7">The sequence shown here is derived from an EMBL/GenBank/DDBJ whole genome shotgun (WGS) entry which is preliminary data.</text>
</comment>
<feature type="domain" description="Cyclin-like" evidence="5">
    <location>
        <begin position="139"/>
        <end position="223"/>
    </location>
</feature>
<dbReference type="Proteomes" id="UP001642484">
    <property type="component" value="Unassembled WGS sequence"/>
</dbReference>
<keyword evidence="8" id="KW-1185">Reference proteome</keyword>
<sequence>MMRSVPDHNHIRSAHLNLLPMPMQPQVRQPRRNGVLGDITNTGPLTTAGVKVLGSEKPSLPSFAHTREHARFIRPACGDFMDVAIEGDPMQMEDPQHVTEYVKDIYAHMASIEGAFQPRPHYLTEQREINAKMRAILVDWLVEVHMKYRLRRETLFMAVSLIDRYLSLRQVARKRLQLCGVAAMFIAAKFEEIYPPEVKDFVYITDNAYTKDDILNMEVAMLRTLNFELCGPTAAHFLDRFVRANHCPEEQSHLMHYLAELSLLEVQMLQYTPSHIAAAAALLSNKLLKLPTWPQSMAQFSKHSEAEIKACARELCGILESVGRSNLQAIRKKYSQEGFGRIAKASFGTS</sequence>
<evidence type="ECO:0000259" key="6">
    <source>
        <dbReference type="SMART" id="SM01332"/>
    </source>
</evidence>
<dbReference type="SUPFAM" id="SSF47954">
    <property type="entry name" value="Cyclin-like"/>
    <property type="match status" value="2"/>
</dbReference>
<dbReference type="SMART" id="SM00385">
    <property type="entry name" value="CYCLIN"/>
    <property type="match status" value="2"/>
</dbReference>
<evidence type="ECO:0000256" key="3">
    <source>
        <dbReference type="ARBA" id="ARBA00023306"/>
    </source>
</evidence>
<protein>
    <recommendedName>
        <fullName evidence="9">Cyclin N-terminal domain-containing protein</fullName>
    </recommendedName>
</protein>
<name>A0ABP0JBB1_9DINO</name>
<evidence type="ECO:0000256" key="4">
    <source>
        <dbReference type="RuleBase" id="RU000383"/>
    </source>
</evidence>
<dbReference type="Gene3D" id="1.10.472.10">
    <property type="entry name" value="Cyclin-like"/>
    <property type="match status" value="2"/>
</dbReference>
<dbReference type="InterPro" id="IPR004367">
    <property type="entry name" value="Cyclin_C-dom"/>
</dbReference>
<reference evidence="7 8" key="1">
    <citation type="submission" date="2024-02" db="EMBL/GenBank/DDBJ databases">
        <authorList>
            <person name="Chen Y."/>
            <person name="Shah S."/>
            <person name="Dougan E. K."/>
            <person name="Thang M."/>
            <person name="Chan C."/>
        </authorList>
    </citation>
    <scope>NUCLEOTIDE SEQUENCE [LARGE SCALE GENOMIC DNA]</scope>
</reference>
<evidence type="ECO:0000259" key="5">
    <source>
        <dbReference type="SMART" id="SM00385"/>
    </source>
</evidence>
<keyword evidence="3" id="KW-0131">Cell cycle</keyword>
<dbReference type="PROSITE" id="PS00292">
    <property type="entry name" value="CYCLINS"/>
    <property type="match status" value="1"/>
</dbReference>
<feature type="domain" description="Cyclin-like" evidence="5">
    <location>
        <begin position="236"/>
        <end position="317"/>
    </location>
</feature>
<dbReference type="CDD" id="cd20507">
    <property type="entry name" value="CYCLIN_CCNB1-like_rpt1"/>
    <property type="match status" value="1"/>
</dbReference>
<dbReference type="InterPro" id="IPR048258">
    <property type="entry name" value="Cyclins_cyclin-box"/>
</dbReference>
<dbReference type="InterPro" id="IPR006671">
    <property type="entry name" value="Cyclin_N"/>
</dbReference>
<gene>
    <name evidence="7" type="ORF">CCMP2556_LOCUS10522</name>
</gene>
<dbReference type="SMART" id="SM01332">
    <property type="entry name" value="Cyclin_C"/>
    <property type="match status" value="1"/>
</dbReference>
<evidence type="ECO:0000313" key="7">
    <source>
        <dbReference type="EMBL" id="CAK9011585.1"/>
    </source>
</evidence>
<keyword evidence="1" id="KW-0132">Cell division</keyword>
<organism evidence="7 8">
    <name type="scientific">Durusdinium trenchii</name>
    <dbReference type="NCBI Taxonomy" id="1381693"/>
    <lineage>
        <taxon>Eukaryota</taxon>
        <taxon>Sar</taxon>
        <taxon>Alveolata</taxon>
        <taxon>Dinophyceae</taxon>
        <taxon>Suessiales</taxon>
        <taxon>Symbiodiniaceae</taxon>
        <taxon>Durusdinium</taxon>
    </lineage>
</organism>
<dbReference type="PANTHER" id="PTHR10177">
    <property type="entry name" value="CYCLINS"/>
    <property type="match status" value="1"/>
</dbReference>
<evidence type="ECO:0000313" key="8">
    <source>
        <dbReference type="Proteomes" id="UP001642484"/>
    </source>
</evidence>
<proteinExistence type="inferred from homology"/>
<evidence type="ECO:0008006" key="9">
    <source>
        <dbReference type="Google" id="ProtNLM"/>
    </source>
</evidence>
<dbReference type="InterPro" id="IPR036915">
    <property type="entry name" value="Cyclin-like_sf"/>
</dbReference>
<evidence type="ECO:0000256" key="1">
    <source>
        <dbReference type="ARBA" id="ARBA00022618"/>
    </source>
</evidence>